<dbReference type="PROSITE" id="PS50404">
    <property type="entry name" value="GST_NTER"/>
    <property type="match status" value="1"/>
</dbReference>
<dbReference type="InterPro" id="IPR004046">
    <property type="entry name" value="GST_C"/>
</dbReference>
<dbReference type="AlphaFoldDB" id="A0AAN9UXN6"/>
<dbReference type="InterPro" id="IPR036282">
    <property type="entry name" value="Glutathione-S-Trfase_C_sf"/>
</dbReference>
<dbReference type="Pfam" id="PF00043">
    <property type="entry name" value="GST_C"/>
    <property type="match status" value="1"/>
</dbReference>
<accession>A0AAN9UXN6</accession>
<dbReference type="Gene3D" id="1.20.1050.130">
    <property type="match status" value="1"/>
</dbReference>
<organism evidence="4 5">
    <name type="scientific">Diatrype stigma</name>
    <dbReference type="NCBI Taxonomy" id="117547"/>
    <lineage>
        <taxon>Eukaryota</taxon>
        <taxon>Fungi</taxon>
        <taxon>Dikarya</taxon>
        <taxon>Ascomycota</taxon>
        <taxon>Pezizomycotina</taxon>
        <taxon>Sordariomycetes</taxon>
        <taxon>Xylariomycetidae</taxon>
        <taxon>Xylariales</taxon>
        <taxon>Diatrypaceae</taxon>
        <taxon>Diatrype</taxon>
    </lineage>
</organism>
<evidence type="ECO:0000313" key="4">
    <source>
        <dbReference type="EMBL" id="KAK7757455.1"/>
    </source>
</evidence>
<dbReference type="InterPro" id="IPR040079">
    <property type="entry name" value="Glutathione_S-Trfase"/>
</dbReference>
<evidence type="ECO:0008006" key="6">
    <source>
        <dbReference type="Google" id="ProtNLM"/>
    </source>
</evidence>
<comment type="similarity">
    <text evidence="1">Belongs to the GST superfamily.</text>
</comment>
<sequence>MGIAGPNPYKVAIALEELDIPYEKTIVDDPKEEWFTAINPNGRLPAIADPNTGLTLWESGAIVEYLVETYDKGGKLTVPDVAGKWHLKQYLHFQMSGQGPYYGQAMWFCKCPEDIPTAKKRYVEQIVRVIEVLDKILKGKEYLVDEKFTYADLAFIPWNQVIAHAPFFTESLWKAYEIEEEYPAYMAWHQRIVSRPSVQKAYSS</sequence>
<evidence type="ECO:0000259" key="3">
    <source>
        <dbReference type="PROSITE" id="PS50405"/>
    </source>
</evidence>
<evidence type="ECO:0000256" key="1">
    <source>
        <dbReference type="ARBA" id="ARBA00007409"/>
    </source>
</evidence>
<dbReference type="InterPro" id="IPR010987">
    <property type="entry name" value="Glutathione-S-Trfase_C-like"/>
</dbReference>
<reference evidence="4 5" key="1">
    <citation type="submission" date="2024-02" db="EMBL/GenBank/DDBJ databases">
        <title>De novo assembly and annotation of 12 fungi associated with fruit tree decline syndrome in Ontario, Canada.</title>
        <authorList>
            <person name="Sulman M."/>
            <person name="Ellouze W."/>
            <person name="Ilyukhin E."/>
        </authorList>
    </citation>
    <scope>NUCLEOTIDE SEQUENCE [LARGE SCALE GENOMIC DNA]</scope>
    <source>
        <strain evidence="4 5">M11/M66-122</strain>
    </source>
</reference>
<dbReference type="PANTHER" id="PTHR44051">
    <property type="entry name" value="GLUTATHIONE S-TRANSFERASE-RELATED"/>
    <property type="match status" value="1"/>
</dbReference>
<dbReference type="SUPFAM" id="SSF47616">
    <property type="entry name" value="GST C-terminal domain-like"/>
    <property type="match status" value="1"/>
</dbReference>
<dbReference type="SFLD" id="SFLDS00019">
    <property type="entry name" value="Glutathione_Transferase_(cytos"/>
    <property type="match status" value="1"/>
</dbReference>
<name>A0AAN9UXN6_9PEZI</name>
<dbReference type="SUPFAM" id="SSF52833">
    <property type="entry name" value="Thioredoxin-like"/>
    <property type="match status" value="1"/>
</dbReference>
<dbReference type="Pfam" id="PF13409">
    <property type="entry name" value="GST_N_2"/>
    <property type="match status" value="1"/>
</dbReference>
<dbReference type="SFLD" id="SFLDG00358">
    <property type="entry name" value="Main_(cytGST)"/>
    <property type="match status" value="1"/>
</dbReference>
<dbReference type="InterPro" id="IPR036249">
    <property type="entry name" value="Thioredoxin-like_sf"/>
</dbReference>
<gene>
    <name evidence="4" type="ORF">SLS62_000470</name>
</gene>
<feature type="domain" description="GST N-terminal" evidence="2">
    <location>
        <begin position="1"/>
        <end position="74"/>
    </location>
</feature>
<comment type="caution">
    <text evidence="4">The sequence shown here is derived from an EMBL/GenBank/DDBJ whole genome shotgun (WGS) entry which is preliminary data.</text>
</comment>
<proteinExistence type="inferred from homology"/>
<dbReference type="PROSITE" id="PS50405">
    <property type="entry name" value="GST_CTER"/>
    <property type="match status" value="1"/>
</dbReference>
<evidence type="ECO:0000259" key="2">
    <source>
        <dbReference type="PROSITE" id="PS50404"/>
    </source>
</evidence>
<evidence type="ECO:0000313" key="5">
    <source>
        <dbReference type="Proteomes" id="UP001320420"/>
    </source>
</evidence>
<dbReference type="PANTHER" id="PTHR44051:SF3">
    <property type="entry name" value="TRANSCRIPTIONAL REGULATOR URE2"/>
    <property type="match status" value="1"/>
</dbReference>
<dbReference type="SFLD" id="SFLDG01151">
    <property type="entry name" value="Main.2:_Nu-like"/>
    <property type="match status" value="1"/>
</dbReference>
<dbReference type="InterPro" id="IPR004045">
    <property type="entry name" value="Glutathione_S-Trfase_N"/>
</dbReference>
<feature type="domain" description="GST C-terminal" evidence="3">
    <location>
        <begin position="80"/>
        <end position="204"/>
    </location>
</feature>
<dbReference type="Proteomes" id="UP001320420">
    <property type="component" value="Unassembled WGS sequence"/>
</dbReference>
<dbReference type="EMBL" id="JAKJXP020000002">
    <property type="protein sequence ID" value="KAK7757455.1"/>
    <property type="molecule type" value="Genomic_DNA"/>
</dbReference>
<keyword evidence="5" id="KW-1185">Reference proteome</keyword>
<protein>
    <recommendedName>
        <fullName evidence="6">Glutathione S-transferase</fullName>
    </recommendedName>
</protein>
<dbReference type="CDD" id="cd03048">
    <property type="entry name" value="GST_N_Ure2p_like"/>
    <property type="match status" value="1"/>
</dbReference>